<feature type="compositionally biased region" description="Basic and acidic residues" evidence="1">
    <location>
        <begin position="156"/>
        <end position="169"/>
    </location>
</feature>
<dbReference type="AlphaFoldDB" id="A0A0P0Y1P3"/>
<organism evidence="2 3">
    <name type="scientific">Oryza sativa subsp. japonica</name>
    <name type="common">Rice</name>
    <dbReference type="NCBI Taxonomy" id="39947"/>
    <lineage>
        <taxon>Eukaryota</taxon>
        <taxon>Viridiplantae</taxon>
        <taxon>Streptophyta</taxon>
        <taxon>Embryophyta</taxon>
        <taxon>Tracheophyta</taxon>
        <taxon>Spermatophyta</taxon>
        <taxon>Magnoliopsida</taxon>
        <taxon>Liliopsida</taxon>
        <taxon>Poales</taxon>
        <taxon>Poaceae</taxon>
        <taxon>BOP clade</taxon>
        <taxon>Oryzoideae</taxon>
        <taxon>Oryzeae</taxon>
        <taxon>Oryzinae</taxon>
        <taxon>Oryza</taxon>
        <taxon>Oryza sativa</taxon>
    </lineage>
</organism>
<dbReference type="Gramene" id="Os11t0429000-01">
    <property type="protein sequence ID" value="Os11t0429000-01"/>
    <property type="gene ID" value="Os11g0429000"/>
</dbReference>
<dbReference type="EMBL" id="AP008217">
    <property type="protein sequence ID" value="BAH95235.1"/>
    <property type="molecule type" value="Genomic_DNA"/>
</dbReference>
<name>A0A0P0Y1P3_ORYSJ</name>
<dbReference type="Proteomes" id="UP000000763">
    <property type="component" value="Chromosome 11"/>
</dbReference>
<protein>
    <submittedName>
        <fullName evidence="2">Os11g0429550 protein</fullName>
    </submittedName>
</protein>
<evidence type="ECO:0000313" key="2">
    <source>
        <dbReference type="EMBL" id="BAH95235.1"/>
    </source>
</evidence>
<dbReference type="KEGG" id="dosa:Os11g0429550"/>
<gene>
    <name evidence="2" type="ordered locus">Os11g0429550</name>
</gene>
<evidence type="ECO:0000256" key="1">
    <source>
        <dbReference type="SAM" id="MobiDB-lite"/>
    </source>
</evidence>
<feature type="compositionally biased region" description="Low complexity" evidence="1">
    <location>
        <begin position="127"/>
        <end position="144"/>
    </location>
</feature>
<dbReference type="OMA" id="RCSSACN"/>
<accession>A0A0P0Y1P3</accession>
<sequence>MAREAASLHHPPLSPLQSPPPPSYHHPSARAHGRAACGRHAARTRVPRATAASPQPRRPSLCRHTPPLPIAASTSARPKDPRGRCRRTQPHRPREQLPRTPPSPPIRGATATSAAIVTLIWVTAAPSGVPPAASAAPRAAKSSRTPPPLRVAASPCRDERRHQVADHGHGLLLPSP</sequence>
<reference evidence="3" key="2">
    <citation type="journal article" date="2008" name="Nucleic Acids Res.">
        <title>The rice annotation project database (RAP-DB): 2008 update.</title>
        <authorList>
            <consortium name="The rice annotation project (RAP)"/>
        </authorList>
    </citation>
    <scope>GENOME REANNOTATION</scope>
    <source>
        <strain evidence="3">cv. Nipponbare</strain>
    </source>
</reference>
<feature type="region of interest" description="Disordered" evidence="1">
    <location>
        <begin position="127"/>
        <end position="176"/>
    </location>
</feature>
<evidence type="ECO:0000313" key="3">
    <source>
        <dbReference type="Proteomes" id="UP000000763"/>
    </source>
</evidence>
<feature type="region of interest" description="Disordered" evidence="1">
    <location>
        <begin position="1"/>
        <end position="111"/>
    </location>
</feature>
<feature type="compositionally biased region" description="Pro residues" evidence="1">
    <location>
        <begin position="12"/>
        <end position="24"/>
    </location>
</feature>
<reference evidence="2 3" key="1">
    <citation type="journal article" date="2005" name="Nature">
        <title>The map-based sequence of the rice genome.</title>
        <authorList>
            <consortium name="International rice genome sequencing project (IRGSP)"/>
            <person name="Matsumoto T."/>
            <person name="Wu J."/>
            <person name="Kanamori H."/>
            <person name="Katayose Y."/>
            <person name="Fujisawa M."/>
            <person name="Namiki N."/>
            <person name="Mizuno H."/>
            <person name="Yamamoto K."/>
            <person name="Antonio B.A."/>
            <person name="Baba T."/>
            <person name="Sakata K."/>
            <person name="Nagamura Y."/>
            <person name="Aoki H."/>
            <person name="Arikawa K."/>
            <person name="Arita K."/>
            <person name="Bito T."/>
            <person name="Chiden Y."/>
            <person name="Fujitsuka N."/>
            <person name="Fukunaka R."/>
            <person name="Hamada M."/>
            <person name="Harada C."/>
            <person name="Hayashi A."/>
            <person name="Hijishita S."/>
            <person name="Honda M."/>
            <person name="Hosokawa S."/>
            <person name="Ichikawa Y."/>
            <person name="Idonuma A."/>
            <person name="Iijima M."/>
            <person name="Ikeda M."/>
            <person name="Ikeno M."/>
            <person name="Ito K."/>
            <person name="Ito S."/>
            <person name="Ito T."/>
            <person name="Ito Y."/>
            <person name="Ito Y."/>
            <person name="Iwabuchi A."/>
            <person name="Kamiya K."/>
            <person name="Karasawa W."/>
            <person name="Kurita K."/>
            <person name="Katagiri S."/>
            <person name="Kikuta A."/>
            <person name="Kobayashi H."/>
            <person name="Kobayashi N."/>
            <person name="Machita K."/>
            <person name="Maehara T."/>
            <person name="Masukawa M."/>
            <person name="Mizubayashi T."/>
            <person name="Mukai Y."/>
            <person name="Nagasaki H."/>
            <person name="Nagata Y."/>
            <person name="Naito S."/>
            <person name="Nakashima M."/>
            <person name="Nakama Y."/>
            <person name="Nakamichi Y."/>
            <person name="Nakamura M."/>
            <person name="Meguro A."/>
            <person name="Negishi M."/>
            <person name="Ohta I."/>
            <person name="Ohta T."/>
            <person name="Okamoto M."/>
            <person name="Ono N."/>
            <person name="Saji S."/>
            <person name="Sakaguchi M."/>
            <person name="Sakai K."/>
            <person name="Shibata M."/>
            <person name="Shimokawa T."/>
            <person name="Song J."/>
            <person name="Takazaki Y."/>
            <person name="Terasawa K."/>
            <person name="Tsugane M."/>
            <person name="Tsuji K."/>
            <person name="Ueda S."/>
            <person name="Waki K."/>
            <person name="Yamagata H."/>
            <person name="Yamamoto M."/>
            <person name="Yamamoto S."/>
            <person name="Yamane H."/>
            <person name="Yoshiki S."/>
            <person name="Yoshihara R."/>
            <person name="Yukawa K."/>
            <person name="Zhong H."/>
            <person name="Yano M."/>
            <person name="Yuan Q."/>
            <person name="Ouyang S."/>
            <person name="Liu J."/>
            <person name="Jones K.M."/>
            <person name="Gansberger K."/>
            <person name="Moffat K."/>
            <person name="Hill J."/>
            <person name="Bera J."/>
            <person name="Fadrosh D."/>
            <person name="Jin S."/>
            <person name="Johri S."/>
            <person name="Kim M."/>
            <person name="Overton L."/>
            <person name="Reardon M."/>
            <person name="Tsitrin T."/>
            <person name="Vuong H."/>
            <person name="Weaver B."/>
            <person name="Ciecko A."/>
            <person name="Tallon L."/>
            <person name="Jackson J."/>
            <person name="Pai G."/>
            <person name="Aken S.V."/>
            <person name="Utterback T."/>
            <person name="Reidmuller S."/>
            <person name="Feldblyum T."/>
            <person name="Hsiao J."/>
            <person name="Zismann V."/>
            <person name="Iobst S."/>
            <person name="de Vazeille A.R."/>
            <person name="Buell C.R."/>
            <person name="Ying K."/>
            <person name="Li Y."/>
            <person name="Lu T."/>
            <person name="Huang Y."/>
            <person name="Zhao Q."/>
            <person name="Feng Q."/>
            <person name="Zhang L."/>
            <person name="Zhu J."/>
            <person name="Weng Q."/>
            <person name="Mu J."/>
            <person name="Lu Y."/>
            <person name="Fan D."/>
            <person name="Liu Y."/>
            <person name="Guan J."/>
            <person name="Zhang Y."/>
            <person name="Yu S."/>
            <person name="Liu X."/>
            <person name="Zhang Y."/>
            <person name="Hong G."/>
            <person name="Han B."/>
            <person name="Choisne N."/>
            <person name="Demange N."/>
            <person name="Orjeda G."/>
            <person name="Samain S."/>
            <person name="Cattolico L."/>
            <person name="Pelletier E."/>
            <person name="Couloux A."/>
            <person name="Segurens B."/>
            <person name="Wincker P."/>
            <person name="D'Hont A."/>
            <person name="Scarpelli C."/>
            <person name="Weissenbach J."/>
            <person name="Salanoubat M."/>
            <person name="Quetier F."/>
            <person name="Yu Y."/>
            <person name="Kim H.R."/>
            <person name="Rambo T."/>
            <person name="Currie J."/>
            <person name="Collura K."/>
            <person name="Luo M."/>
            <person name="Yang T."/>
            <person name="Ammiraju J.S.S."/>
            <person name="Engler F."/>
            <person name="Soderlund C."/>
            <person name="Wing R.A."/>
            <person name="Palmer L.E."/>
            <person name="de la Bastide M."/>
            <person name="Spiegel L."/>
            <person name="Nascimento L."/>
            <person name="Zutavern T."/>
            <person name="O'Shaughnessy A."/>
            <person name="Dike S."/>
            <person name="Dedhia N."/>
            <person name="Preston R."/>
            <person name="Balija V."/>
            <person name="McCombie W.R."/>
            <person name="Chow T."/>
            <person name="Chen H."/>
            <person name="Chung M."/>
            <person name="Chen C."/>
            <person name="Shaw J."/>
            <person name="Wu H."/>
            <person name="Hsiao K."/>
            <person name="Chao Y."/>
            <person name="Chu M."/>
            <person name="Cheng C."/>
            <person name="Hour A."/>
            <person name="Lee P."/>
            <person name="Lin S."/>
            <person name="Lin Y."/>
            <person name="Liou J."/>
            <person name="Liu S."/>
            <person name="Hsing Y."/>
            <person name="Raghuvanshi S."/>
            <person name="Mohanty A."/>
            <person name="Bharti A.K."/>
            <person name="Gaur A."/>
            <person name="Gupta V."/>
            <person name="Kumar D."/>
            <person name="Ravi V."/>
            <person name="Vij S."/>
            <person name="Kapur A."/>
            <person name="Khurana P."/>
            <person name="Khurana P."/>
            <person name="Khurana J.P."/>
            <person name="Tyagi A.K."/>
            <person name="Gaikwad K."/>
            <person name="Singh A."/>
            <person name="Dalal V."/>
            <person name="Srivastava S."/>
            <person name="Dixit A."/>
            <person name="Pal A.K."/>
            <person name="Ghazi I.A."/>
            <person name="Yadav M."/>
            <person name="Pandit A."/>
            <person name="Bhargava A."/>
            <person name="Sureshbabu K."/>
            <person name="Batra K."/>
            <person name="Sharma T.R."/>
            <person name="Mohapatra T."/>
            <person name="Singh N.K."/>
            <person name="Messing J."/>
            <person name="Nelson A.B."/>
            <person name="Fuks G."/>
            <person name="Kavchok S."/>
            <person name="Keizer G."/>
            <person name="Linton E."/>
            <person name="Llaca V."/>
            <person name="Song R."/>
            <person name="Tanyolac B."/>
            <person name="Young S."/>
            <person name="Ho-Il K."/>
            <person name="Hahn J.H."/>
            <person name="Sangsakoo G."/>
            <person name="Vanavichit A."/>
            <person name="de Mattos Luiz.A.T."/>
            <person name="Zimmer P.D."/>
            <person name="Malone G."/>
            <person name="Dellagostin O."/>
            <person name="de Oliveira A.C."/>
            <person name="Bevan M."/>
            <person name="Bancroft I."/>
            <person name="Minx P."/>
            <person name="Cordum H."/>
            <person name="Wilson R."/>
            <person name="Cheng Z."/>
            <person name="Jin W."/>
            <person name="Jiang J."/>
            <person name="Leong S.A."/>
            <person name="Iwama H."/>
            <person name="Gojobori T."/>
            <person name="Itoh T."/>
            <person name="Niimura Y."/>
            <person name="Fujii Y."/>
            <person name="Habara T."/>
            <person name="Sakai H."/>
            <person name="Sato Y."/>
            <person name="Wilson G."/>
            <person name="Kumar K."/>
            <person name="McCouch S."/>
            <person name="Juretic N."/>
            <person name="Hoen D."/>
            <person name="Wright S."/>
            <person name="Bruskiewich R."/>
            <person name="Bureau T."/>
            <person name="Miyao A."/>
            <person name="Hirochika H."/>
            <person name="Nishikawa T."/>
            <person name="Kadowaki K."/>
            <person name="Sugiura M."/>
            <person name="Burr B."/>
            <person name="Sasaki T."/>
        </authorList>
    </citation>
    <scope>NUCLEOTIDE SEQUENCE [LARGE SCALE GENOMIC DNA]</scope>
    <source>
        <strain evidence="3">cv. Nipponbare</strain>
    </source>
</reference>
<proteinExistence type="predicted"/>